<dbReference type="GO" id="GO:0006865">
    <property type="term" value="P:amino acid transport"/>
    <property type="evidence" value="ECO:0007669"/>
    <property type="project" value="UniProtKB-KW"/>
</dbReference>
<comment type="function">
    <text evidence="1">Part of the binding-protein-dependent transport system for glutamine; probably responsible for the translocation of the substrate across the membrane.</text>
</comment>
<sequence length="291" mass="32132">MSCVTIGGTTHRTKTGRPPCGTALARQDLGKAPKDSEFPWWLVAAAGLAAFFLWRIVTDDLYTQVLVTLSRGVWITLFVTAVGFSSACMIGLGLAVGSLSRYRLLREGTRFYIEIVRGLPIIVLLLYVAFVIAPGLVAAVNWGLDGLGMETIRTRDFPLIWRAILALTIGYSAFIAEVFRAGLQSVDEGQVEAAKALGLNNWQRFRFIVFPQAIRTILPPLGNDFIAMIKDSSLVSVLGVMDITQLGKITAAGNFRYFETYNVVAYLYLLMTVTLSLALRRFERHMSRKPG</sequence>
<evidence type="ECO:0000256" key="4">
    <source>
        <dbReference type="ARBA" id="ARBA00022448"/>
    </source>
</evidence>
<dbReference type="Gene3D" id="1.10.3720.10">
    <property type="entry name" value="MetI-like"/>
    <property type="match status" value="1"/>
</dbReference>
<dbReference type="PANTHER" id="PTHR30614:SF20">
    <property type="entry name" value="GLUTAMINE TRANSPORT SYSTEM PERMEASE PROTEIN GLNP"/>
    <property type="match status" value="1"/>
</dbReference>
<dbReference type="InterPro" id="IPR010065">
    <property type="entry name" value="AA_ABC_transptr_permease_3TM"/>
</dbReference>
<feature type="transmembrane region" description="Helical" evidence="10">
    <location>
        <begin position="261"/>
        <end position="279"/>
    </location>
</feature>
<feature type="transmembrane region" description="Helical" evidence="10">
    <location>
        <begin position="38"/>
        <end position="57"/>
    </location>
</feature>
<keyword evidence="13" id="KW-1185">Reference proteome</keyword>
<feature type="domain" description="ABC transmembrane type-1" evidence="11">
    <location>
        <begin position="73"/>
        <end position="279"/>
    </location>
</feature>
<evidence type="ECO:0000256" key="5">
    <source>
        <dbReference type="ARBA" id="ARBA00022475"/>
    </source>
</evidence>
<dbReference type="Pfam" id="PF00528">
    <property type="entry name" value="BPD_transp_1"/>
    <property type="match status" value="1"/>
</dbReference>
<dbReference type="InterPro" id="IPR035906">
    <property type="entry name" value="MetI-like_sf"/>
</dbReference>
<dbReference type="AlphaFoldDB" id="A0A2T0RQU9"/>
<dbReference type="Proteomes" id="UP000239480">
    <property type="component" value="Unassembled WGS sequence"/>
</dbReference>
<keyword evidence="9 10" id="KW-0472">Membrane</keyword>
<dbReference type="InterPro" id="IPR000515">
    <property type="entry name" value="MetI-like"/>
</dbReference>
<evidence type="ECO:0000256" key="8">
    <source>
        <dbReference type="ARBA" id="ARBA00022989"/>
    </source>
</evidence>
<dbReference type="EMBL" id="PVTD01000004">
    <property type="protein sequence ID" value="PRY23569.1"/>
    <property type="molecule type" value="Genomic_DNA"/>
</dbReference>
<evidence type="ECO:0000256" key="10">
    <source>
        <dbReference type="RuleBase" id="RU363032"/>
    </source>
</evidence>
<keyword evidence="4 10" id="KW-0813">Transport</keyword>
<evidence type="ECO:0000259" key="11">
    <source>
        <dbReference type="PROSITE" id="PS50928"/>
    </source>
</evidence>
<gene>
    <name evidence="12" type="ORF">CLV78_10459</name>
</gene>
<evidence type="ECO:0000256" key="1">
    <source>
        <dbReference type="ARBA" id="ARBA00003159"/>
    </source>
</evidence>
<comment type="similarity">
    <text evidence="3">Belongs to the binding-protein-dependent transport system permease family. HisMQ subfamily.</text>
</comment>
<keyword evidence="6 10" id="KW-0812">Transmembrane</keyword>
<evidence type="ECO:0000313" key="12">
    <source>
        <dbReference type="EMBL" id="PRY23569.1"/>
    </source>
</evidence>
<feature type="transmembrane region" description="Helical" evidence="10">
    <location>
        <begin position="118"/>
        <end position="139"/>
    </location>
</feature>
<dbReference type="NCBIfam" id="TIGR01726">
    <property type="entry name" value="HEQRo_perm_3TM"/>
    <property type="match status" value="1"/>
</dbReference>
<evidence type="ECO:0000256" key="6">
    <source>
        <dbReference type="ARBA" id="ARBA00022692"/>
    </source>
</evidence>
<dbReference type="OrthoDB" id="9787841at2"/>
<evidence type="ECO:0000256" key="2">
    <source>
        <dbReference type="ARBA" id="ARBA00004429"/>
    </source>
</evidence>
<reference evidence="12 13" key="1">
    <citation type="submission" date="2018-03" db="EMBL/GenBank/DDBJ databases">
        <title>Genomic Encyclopedia of Archaeal and Bacterial Type Strains, Phase II (KMG-II): from individual species to whole genera.</title>
        <authorList>
            <person name="Goeker M."/>
        </authorList>
    </citation>
    <scope>NUCLEOTIDE SEQUENCE [LARGE SCALE GENOMIC DNA]</scope>
    <source>
        <strain evidence="12 13">DSM 29328</strain>
    </source>
</reference>
<organism evidence="12 13">
    <name type="scientific">Aliiruegeria haliotis</name>
    <dbReference type="NCBI Taxonomy" id="1280846"/>
    <lineage>
        <taxon>Bacteria</taxon>
        <taxon>Pseudomonadati</taxon>
        <taxon>Pseudomonadota</taxon>
        <taxon>Alphaproteobacteria</taxon>
        <taxon>Rhodobacterales</taxon>
        <taxon>Roseobacteraceae</taxon>
        <taxon>Aliiruegeria</taxon>
    </lineage>
</organism>
<keyword evidence="5" id="KW-1003">Cell membrane</keyword>
<comment type="caution">
    <text evidence="12">The sequence shown here is derived from an EMBL/GenBank/DDBJ whole genome shotgun (WGS) entry which is preliminary data.</text>
</comment>
<dbReference type="GO" id="GO:0022857">
    <property type="term" value="F:transmembrane transporter activity"/>
    <property type="evidence" value="ECO:0007669"/>
    <property type="project" value="InterPro"/>
</dbReference>
<proteinExistence type="inferred from homology"/>
<evidence type="ECO:0000256" key="3">
    <source>
        <dbReference type="ARBA" id="ARBA00010072"/>
    </source>
</evidence>
<dbReference type="SUPFAM" id="SSF161098">
    <property type="entry name" value="MetI-like"/>
    <property type="match status" value="1"/>
</dbReference>
<dbReference type="PANTHER" id="PTHR30614">
    <property type="entry name" value="MEMBRANE COMPONENT OF AMINO ACID ABC TRANSPORTER"/>
    <property type="match status" value="1"/>
</dbReference>
<evidence type="ECO:0000256" key="9">
    <source>
        <dbReference type="ARBA" id="ARBA00023136"/>
    </source>
</evidence>
<evidence type="ECO:0000313" key="13">
    <source>
        <dbReference type="Proteomes" id="UP000239480"/>
    </source>
</evidence>
<keyword evidence="8 10" id="KW-1133">Transmembrane helix</keyword>
<keyword evidence="7" id="KW-0029">Amino-acid transport</keyword>
<feature type="transmembrane region" description="Helical" evidence="10">
    <location>
        <begin position="159"/>
        <end position="179"/>
    </location>
</feature>
<dbReference type="InterPro" id="IPR043429">
    <property type="entry name" value="ArtM/GltK/GlnP/TcyL/YhdX-like"/>
</dbReference>
<dbReference type="PROSITE" id="PS50928">
    <property type="entry name" value="ABC_TM1"/>
    <property type="match status" value="1"/>
</dbReference>
<name>A0A2T0RQU9_9RHOB</name>
<comment type="subcellular location">
    <subcellularLocation>
        <location evidence="2">Cell inner membrane</location>
        <topology evidence="2">Multi-pass membrane protein</topology>
    </subcellularLocation>
    <subcellularLocation>
        <location evidence="10">Cell membrane</location>
        <topology evidence="10">Multi-pass membrane protein</topology>
    </subcellularLocation>
</comment>
<feature type="transmembrane region" description="Helical" evidence="10">
    <location>
        <begin position="72"/>
        <end position="97"/>
    </location>
</feature>
<dbReference type="GO" id="GO:0043190">
    <property type="term" value="C:ATP-binding cassette (ABC) transporter complex"/>
    <property type="evidence" value="ECO:0007669"/>
    <property type="project" value="InterPro"/>
</dbReference>
<accession>A0A2T0RQU9</accession>
<dbReference type="CDD" id="cd06261">
    <property type="entry name" value="TM_PBP2"/>
    <property type="match status" value="1"/>
</dbReference>
<evidence type="ECO:0000256" key="7">
    <source>
        <dbReference type="ARBA" id="ARBA00022970"/>
    </source>
</evidence>
<protein>
    <submittedName>
        <fullName evidence="12">Amino acid ABC transporter membrane protein (PAAT family)</fullName>
    </submittedName>
</protein>